<organism evidence="1 2">
    <name type="scientific">Phytohabitans houttuyneae</name>
    <dbReference type="NCBI Taxonomy" id="1076126"/>
    <lineage>
        <taxon>Bacteria</taxon>
        <taxon>Bacillati</taxon>
        <taxon>Actinomycetota</taxon>
        <taxon>Actinomycetes</taxon>
        <taxon>Micromonosporales</taxon>
        <taxon>Micromonosporaceae</taxon>
    </lineage>
</organism>
<name>A0A6V8KBN3_9ACTN</name>
<evidence type="ECO:0000313" key="2">
    <source>
        <dbReference type="Proteomes" id="UP000482800"/>
    </source>
</evidence>
<dbReference type="Proteomes" id="UP000482800">
    <property type="component" value="Unassembled WGS sequence"/>
</dbReference>
<dbReference type="AlphaFoldDB" id="A0A6V8KBN3"/>
<keyword evidence="2" id="KW-1185">Reference proteome</keyword>
<protein>
    <submittedName>
        <fullName evidence="1">Uncharacterized protein</fullName>
    </submittedName>
</protein>
<sequence length="96" mass="10577">MRSVAPAARPWRYDTATYASYLGLTGVADADGEQGQFRQLRQLYAQHQIPLHEETLLDQLISDLAKSGSVTPLFRHSCHGVRSAVVVEDPGELKLA</sequence>
<dbReference type="RefSeq" id="WP_173056743.1">
    <property type="nucleotide sequence ID" value="NZ_BAABGO010000001.1"/>
</dbReference>
<gene>
    <name evidence="1" type="ORF">Phou_033070</name>
</gene>
<accession>A0A6V8KBN3</accession>
<dbReference type="EMBL" id="BLPF01000001">
    <property type="protein sequence ID" value="GFJ79127.1"/>
    <property type="molecule type" value="Genomic_DNA"/>
</dbReference>
<reference evidence="1 2" key="1">
    <citation type="submission" date="2020-03" db="EMBL/GenBank/DDBJ databases">
        <title>Whole genome shotgun sequence of Phytohabitans houttuyneae NBRC 108639.</title>
        <authorList>
            <person name="Komaki H."/>
            <person name="Tamura T."/>
        </authorList>
    </citation>
    <scope>NUCLEOTIDE SEQUENCE [LARGE SCALE GENOMIC DNA]</scope>
    <source>
        <strain evidence="1 2">NBRC 108639</strain>
    </source>
</reference>
<evidence type="ECO:0000313" key="1">
    <source>
        <dbReference type="EMBL" id="GFJ79127.1"/>
    </source>
</evidence>
<reference evidence="1 2" key="2">
    <citation type="submission" date="2020-03" db="EMBL/GenBank/DDBJ databases">
        <authorList>
            <person name="Ichikawa N."/>
            <person name="Kimura A."/>
            <person name="Kitahashi Y."/>
            <person name="Uohara A."/>
        </authorList>
    </citation>
    <scope>NUCLEOTIDE SEQUENCE [LARGE SCALE GENOMIC DNA]</scope>
    <source>
        <strain evidence="1 2">NBRC 108639</strain>
    </source>
</reference>
<proteinExistence type="predicted"/>
<comment type="caution">
    <text evidence="1">The sequence shown here is derived from an EMBL/GenBank/DDBJ whole genome shotgun (WGS) entry which is preliminary data.</text>
</comment>